<dbReference type="AlphaFoldDB" id="A0A183FAS3"/>
<protein>
    <submittedName>
        <fullName evidence="3">Polyprotein</fullName>
    </submittedName>
</protein>
<keyword evidence="2" id="KW-1185">Reference proteome</keyword>
<dbReference type="WBParaSite" id="HPBE_0000326501-mRNA-1">
    <property type="protein sequence ID" value="HPBE_0000326501-mRNA-1"/>
    <property type="gene ID" value="HPBE_0000326501"/>
</dbReference>
<dbReference type="Proteomes" id="UP000050761">
    <property type="component" value="Unassembled WGS sequence"/>
</dbReference>
<feature type="compositionally biased region" description="Low complexity" evidence="1">
    <location>
        <begin position="35"/>
        <end position="44"/>
    </location>
</feature>
<feature type="compositionally biased region" description="Pro residues" evidence="1">
    <location>
        <begin position="18"/>
        <end position="34"/>
    </location>
</feature>
<feature type="region of interest" description="Disordered" evidence="1">
    <location>
        <begin position="12"/>
        <end position="44"/>
    </location>
</feature>
<organism evidence="2 3">
    <name type="scientific">Heligmosomoides polygyrus</name>
    <name type="common">Parasitic roundworm</name>
    <dbReference type="NCBI Taxonomy" id="6339"/>
    <lineage>
        <taxon>Eukaryota</taxon>
        <taxon>Metazoa</taxon>
        <taxon>Ecdysozoa</taxon>
        <taxon>Nematoda</taxon>
        <taxon>Chromadorea</taxon>
        <taxon>Rhabditida</taxon>
        <taxon>Rhabditina</taxon>
        <taxon>Rhabditomorpha</taxon>
        <taxon>Strongyloidea</taxon>
        <taxon>Heligmosomidae</taxon>
        <taxon>Heligmosomoides</taxon>
    </lineage>
</organism>
<name>A0A183FAS3_HELPZ</name>
<evidence type="ECO:0000256" key="1">
    <source>
        <dbReference type="SAM" id="MobiDB-lite"/>
    </source>
</evidence>
<proteinExistence type="predicted"/>
<reference evidence="3" key="1">
    <citation type="submission" date="2019-09" db="UniProtKB">
        <authorList>
            <consortium name="WormBaseParasite"/>
        </authorList>
    </citation>
    <scope>IDENTIFICATION</scope>
</reference>
<evidence type="ECO:0000313" key="2">
    <source>
        <dbReference type="Proteomes" id="UP000050761"/>
    </source>
</evidence>
<accession>A0A183FAS3</accession>
<sequence>LMHMRKSVHCMDADTRCMPPPPVPPRPPRLPPARAPQAPQRGLPRPCSYFGNESDWSEWGSGPSVVYVNNYVLHTPSVAPVAPVALVAEV</sequence>
<evidence type="ECO:0000313" key="3">
    <source>
        <dbReference type="WBParaSite" id="HPBE_0000326501-mRNA-1"/>
    </source>
</evidence>